<sequence>MEKLLSEILAELKEIKAAQLEIRKEQESLKQNCVDLKRGVTNLKDGQQEKNTLIKHTLTLQIENMLEIRNALRTLEQNQKPSVIPK</sequence>
<name>A0A5D4T9G9_9BACI</name>
<feature type="coiled-coil region" evidence="1">
    <location>
        <begin position="1"/>
        <end position="32"/>
    </location>
</feature>
<reference evidence="2 3" key="1">
    <citation type="submission" date="2019-08" db="EMBL/GenBank/DDBJ databases">
        <title>Bacillus genomes from the desert of Cuatro Cienegas, Coahuila.</title>
        <authorList>
            <person name="Olmedo-Alvarez G."/>
        </authorList>
    </citation>
    <scope>NUCLEOTIDE SEQUENCE [LARGE SCALE GENOMIC DNA]</scope>
    <source>
        <strain evidence="2 3">CH28_1T</strain>
    </source>
</reference>
<protein>
    <submittedName>
        <fullName evidence="2">Uncharacterized protein</fullName>
    </submittedName>
</protein>
<organism evidence="2 3">
    <name type="scientific">Sutcliffiella horikoshii</name>
    <dbReference type="NCBI Taxonomy" id="79883"/>
    <lineage>
        <taxon>Bacteria</taxon>
        <taxon>Bacillati</taxon>
        <taxon>Bacillota</taxon>
        <taxon>Bacilli</taxon>
        <taxon>Bacillales</taxon>
        <taxon>Bacillaceae</taxon>
        <taxon>Sutcliffiella</taxon>
    </lineage>
</organism>
<proteinExistence type="predicted"/>
<evidence type="ECO:0000313" key="3">
    <source>
        <dbReference type="Proteomes" id="UP000322524"/>
    </source>
</evidence>
<dbReference type="Proteomes" id="UP000322524">
    <property type="component" value="Unassembled WGS sequence"/>
</dbReference>
<gene>
    <name evidence="2" type="ORF">FZC76_02975</name>
</gene>
<dbReference type="AlphaFoldDB" id="A0A5D4T9G9"/>
<dbReference type="EMBL" id="VTEV01000001">
    <property type="protein sequence ID" value="TYS70876.1"/>
    <property type="molecule type" value="Genomic_DNA"/>
</dbReference>
<keyword evidence="1" id="KW-0175">Coiled coil</keyword>
<comment type="caution">
    <text evidence="2">The sequence shown here is derived from an EMBL/GenBank/DDBJ whole genome shotgun (WGS) entry which is preliminary data.</text>
</comment>
<evidence type="ECO:0000313" key="2">
    <source>
        <dbReference type="EMBL" id="TYS70876.1"/>
    </source>
</evidence>
<accession>A0A5D4T9G9</accession>
<dbReference type="OrthoDB" id="2888453at2"/>
<evidence type="ECO:0000256" key="1">
    <source>
        <dbReference type="SAM" id="Coils"/>
    </source>
</evidence>
<dbReference type="RefSeq" id="WP_148986777.1">
    <property type="nucleotide sequence ID" value="NZ_VTEV01000001.1"/>
</dbReference>